<dbReference type="InterPro" id="IPR038765">
    <property type="entry name" value="Papain-like_cys_pep_sf"/>
</dbReference>
<evidence type="ECO:0000313" key="5">
    <source>
        <dbReference type="EMBL" id="CAH0365208.1"/>
    </source>
</evidence>
<dbReference type="GO" id="GO:0036503">
    <property type="term" value="P:ERAD pathway"/>
    <property type="evidence" value="ECO:0007669"/>
    <property type="project" value="TreeGrafter"/>
</dbReference>
<evidence type="ECO:0000256" key="2">
    <source>
        <dbReference type="ARBA" id="ARBA00022801"/>
    </source>
</evidence>
<keyword evidence="3" id="KW-0833">Ubl conjugation pathway</keyword>
<dbReference type="AlphaFoldDB" id="A0A7S3ZJN8"/>
<organism evidence="4">
    <name type="scientific">Pelagomonas calceolata</name>
    <dbReference type="NCBI Taxonomy" id="35677"/>
    <lineage>
        <taxon>Eukaryota</taxon>
        <taxon>Sar</taxon>
        <taxon>Stramenopiles</taxon>
        <taxon>Ochrophyta</taxon>
        <taxon>Pelagophyceae</taxon>
        <taxon>Pelagomonadales</taxon>
        <taxon>Pelagomonadaceae</taxon>
        <taxon>Pelagomonas</taxon>
    </lineage>
</organism>
<dbReference type="EC" id="3.4.19.12" evidence="3"/>
<evidence type="ECO:0000256" key="3">
    <source>
        <dbReference type="RuleBase" id="RU367104"/>
    </source>
</evidence>
<dbReference type="GO" id="GO:0004843">
    <property type="term" value="F:cysteine-type deubiquitinase activity"/>
    <property type="evidence" value="ECO:0007669"/>
    <property type="project" value="UniProtKB-UniRule"/>
</dbReference>
<dbReference type="Gene3D" id="3.90.70.80">
    <property type="match status" value="1"/>
</dbReference>
<dbReference type="Proteomes" id="UP000789595">
    <property type="component" value="Unassembled WGS sequence"/>
</dbReference>
<keyword evidence="3" id="KW-0645">Protease</keyword>
<dbReference type="OrthoDB" id="415023at2759"/>
<comment type="catalytic activity">
    <reaction evidence="1 3">
        <text>Thiol-dependent hydrolysis of ester, thioester, amide, peptide and isopeptide bonds formed by the C-terminal Gly of ubiquitin (a 76-residue protein attached to proteins as an intracellular targeting signal).</text>
        <dbReference type="EC" id="3.4.19.12"/>
    </reaction>
</comment>
<gene>
    <name evidence="4" type="ORF">PCAL00307_LOCUS838</name>
    <name evidence="5" type="ORF">PECAL_1P16340</name>
</gene>
<dbReference type="PANTHER" id="PTHR13312:SF0">
    <property type="entry name" value="UBIQUITIN THIOESTERASE OTU1"/>
    <property type="match status" value="1"/>
</dbReference>
<comment type="function">
    <text evidence="3">Hydrolase that can remove conjugated ubiquitin from proteins and may therefore play an important regulatory role at the level of protein turnover by preventing degradation.</text>
</comment>
<evidence type="ECO:0000313" key="4">
    <source>
        <dbReference type="EMBL" id="CAE0685404.1"/>
    </source>
</evidence>
<keyword evidence="3" id="KW-0963">Cytoplasm</keyword>
<proteinExistence type="predicted"/>
<protein>
    <recommendedName>
        <fullName evidence="3">Ubiquitin thioesterase OTU</fullName>
        <ecNumber evidence="3">3.4.19.12</ecNumber>
    </recommendedName>
</protein>
<dbReference type="GO" id="GO:0030968">
    <property type="term" value="P:endoplasmic reticulum unfolded protein response"/>
    <property type="evidence" value="ECO:0007669"/>
    <property type="project" value="TreeGrafter"/>
</dbReference>
<sequence>MAEEAKDATAVVVARAPPGDPKIASVGLRRSNRDDDSPFAAVASALEFQDRSMCCVRRARPSDCLRRRCADFVAHFPDHFREEVLGQAPQAYAAWLSKADLNRHRCGEPELVALAETLGLEIAVWSTLFEGDAPLVYKPVNPIRRAHLLFSGAHYDLIVARATSGAVAATFDVEDVASARAIRRRVGDAVRRWRAANGDCYWAHANDARHPPLLS</sequence>
<keyword evidence="2 3" id="KW-0378">Hydrolase</keyword>
<evidence type="ECO:0000313" key="6">
    <source>
        <dbReference type="Proteomes" id="UP000789595"/>
    </source>
</evidence>
<accession>A0A7S3ZJN8</accession>
<keyword evidence="3" id="KW-0788">Thiol protease</keyword>
<dbReference type="SUPFAM" id="SSF54001">
    <property type="entry name" value="Cysteine proteinases"/>
    <property type="match status" value="1"/>
</dbReference>
<dbReference type="GO" id="GO:0016579">
    <property type="term" value="P:protein deubiquitination"/>
    <property type="evidence" value="ECO:0007669"/>
    <property type="project" value="TreeGrafter"/>
</dbReference>
<comment type="subcellular location">
    <subcellularLocation>
        <location evidence="3">Cytoplasm</location>
    </subcellularLocation>
</comment>
<dbReference type="GO" id="GO:0005829">
    <property type="term" value="C:cytosol"/>
    <property type="evidence" value="ECO:0007669"/>
    <property type="project" value="TreeGrafter"/>
</dbReference>
<reference evidence="4" key="1">
    <citation type="submission" date="2021-01" db="EMBL/GenBank/DDBJ databases">
        <authorList>
            <person name="Corre E."/>
            <person name="Pelletier E."/>
            <person name="Niang G."/>
            <person name="Scheremetjew M."/>
            <person name="Finn R."/>
            <person name="Kale V."/>
            <person name="Holt S."/>
            <person name="Cochrane G."/>
            <person name="Meng A."/>
            <person name="Brown T."/>
            <person name="Cohen L."/>
        </authorList>
    </citation>
    <scope>NUCLEOTIDE SEQUENCE</scope>
    <source>
        <strain evidence="4">CCMP1756</strain>
    </source>
</reference>
<dbReference type="GO" id="GO:0005634">
    <property type="term" value="C:nucleus"/>
    <property type="evidence" value="ECO:0007669"/>
    <property type="project" value="TreeGrafter"/>
</dbReference>
<reference evidence="5" key="2">
    <citation type="submission" date="2021-11" db="EMBL/GenBank/DDBJ databases">
        <authorList>
            <consortium name="Genoscope - CEA"/>
            <person name="William W."/>
        </authorList>
    </citation>
    <scope>NUCLEOTIDE SEQUENCE</scope>
</reference>
<dbReference type="EMBL" id="CAKKNE010000001">
    <property type="protein sequence ID" value="CAH0365208.1"/>
    <property type="molecule type" value="Genomic_DNA"/>
</dbReference>
<keyword evidence="6" id="KW-1185">Reference proteome</keyword>
<name>A0A7S3ZJN8_9STRA</name>
<dbReference type="PANTHER" id="PTHR13312">
    <property type="entry name" value="HIV-INDUCED PROTEIN-7-LIKE PROTEASE"/>
    <property type="match status" value="1"/>
</dbReference>
<evidence type="ECO:0000256" key="1">
    <source>
        <dbReference type="ARBA" id="ARBA00000707"/>
    </source>
</evidence>
<dbReference type="EMBL" id="HBIW01000983">
    <property type="protein sequence ID" value="CAE0685404.1"/>
    <property type="molecule type" value="Transcribed_RNA"/>
</dbReference>